<evidence type="ECO:0008006" key="2">
    <source>
        <dbReference type="Google" id="ProtNLM"/>
    </source>
</evidence>
<accession>X1EPW9</accession>
<name>X1EPW9_9ZZZZ</name>
<organism evidence="1">
    <name type="scientific">marine sediment metagenome</name>
    <dbReference type="NCBI Taxonomy" id="412755"/>
    <lineage>
        <taxon>unclassified sequences</taxon>
        <taxon>metagenomes</taxon>
        <taxon>ecological metagenomes</taxon>
    </lineage>
</organism>
<proteinExistence type="predicted"/>
<protein>
    <recommendedName>
        <fullName evidence="2">50S ribosomal protein L31</fullName>
    </recommendedName>
</protein>
<dbReference type="AlphaFoldDB" id="X1EPW9"/>
<reference evidence="1" key="1">
    <citation type="journal article" date="2014" name="Front. Microbiol.">
        <title>High frequency of phylogenetically diverse reductive dehalogenase-homologous genes in deep subseafloor sedimentary metagenomes.</title>
        <authorList>
            <person name="Kawai M."/>
            <person name="Futagami T."/>
            <person name="Toyoda A."/>
            <person name="Takaki Y."/>
            <person name="Nishi S."/>
            <person name="Hori S."/>
            <person name="Arai W."/>
            <person name="Tsubouchi T."/>
            <person name="Morono Y."/>
            <person name="Uchiyama I."/>
            <person name="Ito T."/>
            <person name="Fujiyama A."/>
            <person name="Inagaki F."/>
            <person name="Takami H."/>
        </authorList>
    </citation>
    <scope>NUCLEOTIDE SEQUENCE</scope>
    <source>
        <strain evidence="1">Expedition CK06-06</strain>
    </source>
</reference>
<gene>
    <name evidence="1" type="ORF">S03H2_04105</name>
</gene>
<evidence type="ECO:0000313" key="1">
    <source>
        <dbReference type="EMBL" id="GAH19154.1"/>
    </source>
</evidence>
<sequence>RKIIDTAGRVEKFKKRMEKKSSYAKAPEDKKQ</sequence>
<feature type="non-terminal residue" evidence="1">
    <location>
        <position position="1"/>
    </location>
</feature>
<dbReference type="EMBL" id="BARU01001595">
    <property type="protein sequence ID" value="GAH19154.1"/>
    <property type="molecule type" value="Genomic_DNA"/>
</dbReference>
<comment type="caution">
    <text evidence="1">The sequence shown here is derived from an EMBL/GenBank/DDBJ whole genome shotgun (WGS) entry which is preliminary data.</text>
</comment>